<dbReference type="GO" id="GO:0016810">
    <property type="term" value="F:hydrolase activity, acting on carbon-nitrogen (but not peptide) bonds"/>
    <property type="evidence" value="ECO:0007669"/>
    <property type="project" value="InterPro"/>
</dbReference>
<dbReference type="SUPFAM" id="SSF51556">
    <property type="entry name" value="Metallo-dependent hydrolases"/>
    <property type="match status" value="1"/>
</dbReference>
<proteinExistence type="predicted"/>
<dbReference type="PANTHER" id="PTHR22642:SF2">
    <property type="entry name" value="PROTEIN LONG AFTER FAR-RED 3"/>
    <property type="match status" value="1"/>
</dbReference>
<organism evidence="2 3">
    <name type="scientific">Capillimicrobium parvum</name>
    <dbReference type="NCBI Taxonomy" id="2884022"/>
    <lineage>
        <taxon>Bacteria</taxon>
        <taxon>Bacillati</taxon>
        <taxon>Actinomycetota</taxon>
        <taxon>Thermoleophilia</taxon>
        <taxon>Solirubrobacterales</taxon>
        <taxon>Capillimicrobiaceae</taxon>
        <taxon>Capillimicrobium</taxon>
    </lineage>
</organism>
<evidence type="ECO:0000313" key="3">
    <source>
        <dbReference type="Proteomes" id="UP001162834"/>
    </source>
</evidence>
<dbReference type="EC" id="3.5.1.91" evidence="2"/>
<evidence type="ECO:0000313" key="2">
    <source>
        <dbReference type="EMBL" id="UGS33872.1"/>
    </source>
</evidence>
<dbReference type="PANTHER" id="PTHR22642">
    <property type="entry name" value="IMIDAZOLONEPROPIONASE"/>
    <property type="match status" value="1"/>
</dbReference>
<dbReference type="CDD" id="cd01300">
    <property type="entry name" value="YtcJ_like"/>
    <property type="match status" value="1"/>
</dbReference>
<feature type="domain" description="Amidohydrolase 3" evidence="1">
    <location>
        <begin position="62"/>
        <end position="536"/>
    </location>
</feature>
<dbReference type="Gene3D" id="3.10.310.70">
    <property type="match status" value="1"/>
</dbReference>
<dbReference type="Gene3D" id="2.30.40.10">
    <property type="entry name" value="Urease, subunit C, domain 1"/>
    <property type="match status" value="1"/>
</dbReference>
<dbReference type="Proteomes" id="UP001162834">
    <property type="component" value="Chromosome"/>
</dbReference>
<dbReference type="AlphaFoldDB" id="A0A9E6XSI9"/>
<dbReference type="SUPFAM" id="SSF51338">
    <property type="entry name" value="Composite domain of metallo-dependent hydrolases"/>
    <property type="match status" value="1"/>
</dbReference>
<gene>
    <name evidence="2" type="primary">nfdA</name>
    <name evidence="2" type="ORF">DSM104329_00237</name>
</gene>
<name>A0A9E6XSI9_9ACTN</name>
<dbReference type="InterPro" id="IPR013108">
    <property type="entry name" value="Amidohydro_3"/>
</dbReference>
<dbReference type="EMBL" id="CP087164">
    <property type="protein sequence ID" value="UGS33872.1"/>
    <property type="molecule type" value="Genomic_DNA"/>
</dbReference>
<protein>
    <submittedName>
        <fullName evidence="2">N-substituted formamide deformylase</fullName>
        <ecNumber evidence="2">3.5.1.91</ecNumber>
    </submittedName>
</protein>
<keyword evidence="3" id="KW-1185">Reference proteome</keyword>
<sequence length="543" mass="58657">MTAVTADVVVRAGAIHAFDGSDRRARSLAIRGTEILAMGDRPDDLDELIGARTRVVHDPELVLLPAFHDTHMHQMWTAVDAHGVALGHTRCIADVVGAVAVRARETPPGEWIVSSASWHETTLAENRMPTAQEIDAATREHPVVLRRGGHNLVANSMALARAGIDRDTPNPERGTIVRGSDGSPTGWLIEPLAMKPVLDLLPPFSFEDRVDALGKLCRELNAHGIAAVRDAGSDPGAPQVFQALHDRGGLTTRSRMMIMLTLTGDTEAKIAEIESWPVHTGFGDDMLRIDALKLLLDGGVEAAAMDEPYANDPDFRGHLLIEPDEIEQLVTVGLDRGWKVGAHAFGDFTTRTLVDVYERVLRTRPDLPPGTLVIEHAGLAGPDVRRRAIELGIGISVQYPVLYRLAANAVRYWGPERADRIFPIREWIEEGAVVGGGSDAFVADWDVLAGVRGMVTRETAVAGVQGARSAIDRRTAFELYTNRAAEFVGEGDRRGSLVPGQLADIVAFREDPLTCELDALTELDVALTLVGGRAVHDPGGAFA</sequence>
<evidence type="ECO:0000259" key="1">
    <source>
        <dbReference type="Pfam" id="PF07969"/>
    </source>
</evidence>
<dbReference type="KEGG" id="sbae:DSM104329_00237"/>
<dbReference type="InterPro" id="IPR033932">
    <property type="entry name" value="YtcJ-like"/>
</dbReference>
<dbReference type="InterPro" id="IPR011059">
    <property type="entry name" value="Metal-dep_hydrolase_composite"/>
</dbReference>
<reference evidence="2" key="1">
    <citation type="journal article" date="2022" name="Int. J. Syst. Evol. Microbiol.">
        <title>Pseudomonas aegrilactucae sp. nov. and Pseudomonas morbosilactucae sp. nov., pathogens causing bacterial rot of lettuce in Japan.</title>
        <authorList>
            <person name="Sawada H."/>
            <person name="Fujikawa T."/>
            <person name="Satou M."/>
        </authorList>
    </citation>
    <scope>NUCLEOTIDE SEQUENCE</scope>
    <source>
        <strain evidence="2">0166_1</strain>
    </source>
</reference>
<keyword evidence="2" id="KW-0378">Hydrolase</keyword>
<dbReference type="Pfam" id="PF07969">
    <property type="entry name" value="Amidohydro_3"/>
    <property type="match status" value="1"/>
</dbReference>
<accession>A0A9E6XSI9</accession>
<dbReference type="Gene3D" id="3.20.20.140">
    <property type="entry name" value="Metal-dependent hydrolases"/>
    <property type="match status" value="1"/>
</dbReference>
<dbReference type="RefSeq" id="WP_259313562.1">
    <property type="nucleotide sequence ID" value="NZ_CP087164.1"/>
</dbReference>
<dbReference type="InterPro" id="IPR032466">
    <property type="entry name" value="Metal_Hydrolase"/>
</dbReference>